<dbReference type="PROSITE" id="PS00110">
    <property type="entry name" value="PYRUVATE_KINASE"/>
    <property type="match status" value="1"/>
</dbReference>
<dbReference type="PANTHER" id="PTHR11817">
    <property type="entry name" value="PYRUVATE KINASE"/>
    <property type="match status" value="1"/>
</dbReference>
<dbReference type="Gene3D" id="2.40.33.10">
    <property type="entry name" value="PK beta-barrel domain-like"/>
    <property type="match status" value="1"/>
</dbReference>
<dbReference type="InterPro" id="IPR018209">
    <property type="entry name" value="Pyrv_Knase_AS"/>
</dbReference>
<dbReference type="NCBIfam" id="NF004491">
    <property type="entry name" value="PRK05826.1"/>
    <property type="match status" value="1"/>
</dbReference>
<dbReference type="InterPro" id="IPR011037">
    <property type="entry name" value="Pyrv_Knase-like_insert_dom_sf"/>
</dbReference>
<dbReference type="NCBIfam" id="TIGR01064">
    <property type="entry name" value="pyruv_kin"/>
    <property type="match status" value="1"/>
</dbReference>
<evidence type="ECO:0000313" key="20">
    <source>
        <dbReference type="Proteomes" id="UP000254134"/>
    </source>
</evidence>
<dbReference type="InterPro" id="IPR001697">
    <property type="entry name" value="Pyr_Knase"/>
</dbReference>
<evidence type="ECO:0000256" key="4">
    <source>
        <dbReference type="ARBA" id="ARBA00011881"/>
    </source>
</evidence>
<dbReference type="Proteomes" id="UP000254134">
    <property type="component" value="Unassembled WGS sequence"/>
</dbReference>
<evidence type="ECO:0000256" key="7">
    <source>
        <dbReference type="ARBA" id="ARBA00022679"/>
    </source>
</evidence>
<feature type="domain" description="Pyruvate kinase C-terminal" evidence="18">
    <location>
        <begin position="359"/>
        <end position="470"/>
    </location>
</feature>
<comment type="subunit">
    <text evidence="4">Homotetramer.</text>
</comment>
<dbReference type="InterPro" id="IPR015806">
    <property type="entry name" value="Pyrv_Knase_insert_dom_sf"/>
</dbReference>
<keyword evidence="9" id="KW-0547">Nucleotide-binding</keyword>
<keyword evidence="7 16" id="KW-0808">Transferase</keyword>
<dbReference type="EC" id="2.7.1.40" evidence="5 15"/>
<comment type="similarity">
    <text evidence="3 16">Belongs to the pyruvate kinase family.</text>
</comment>
<evidence type="ECO:0000256" key="3">
    <source>
        <dbReference type="ARBA" id="ARBA00008663"/>
    </source>
</evidence>
<dbReference type="Pfam" id="PF00224">
    <property type="entry name" value="PK"/>
    <property type="match status" value="1"/>
</dbReference>
<protein>
    <recommendedName>
        <fullName evidence="6 15">Pyruvate kinase</fullName>
        <ecNumber evidence="5 15">2.7.1.40</ecNumber>
    </recommendedName>
</protein>
<evidence type="ECO:0000256" key="14">
    <source>
        <dbReference type="ARBA" id="ARBA00023317"/>
    </source>
</evidence>
<dbReference type="Gene3D" id="3.20.20.60">
    <property type="entry name" value="Phosphoenolpyruvate-binding domains"/>
    <property type="match status" value="1"/>
</dbReference>
<dbReference type="GO" id="GO:0030955">
    <property type="term" value="F:potassium ion binding"/>
    <property type="evidence" value="ECO:0007669"/>
    <property type="project" value="UniProtKB-UniRule"/>
</dbReference>
<evidence type="ECO:0000259" key="17">
    <source>
        <dbReference type="Pfam" id="PF00224"/>
    </source>
</evidence>
<evidence type="ECO:0000256" key="6">
    <source>
        <dbReference type="ARBA" id="ARBA00018587"/>
    </source>
</evidence>
<evidence type="ECO:0000256" key="13">
    <source>
        <dbReference type="ARBA" id="ARBA00023152"/>
    </source>
</evidence>
<dbReference type="SUPFAM" id="SSF51621">
    <property type="entry name" value="Phosphoenolpyruvate/pyruvate domain"/>
    <property type="match status" value="1"/>
</dbReference>
<evidence type="ECO:0000256" key="9">
    <source>
        <dbReference type="ARBA" id="ARBA00022741"/>
    </source>
</evidence>
<feature type="domain" description="Pyruvate kinase barrel" evidence="17">
    <location>
        <begin position="8"/>
        <end position="327"/>
    </location>
</feature>
<dbReference type="InterPro" id="IPR040442">
    <property type="entry name" value="Pyrv_kinase-like_dom_sf"/>
</dbReference>
<keyword evidence="13 16" id="KW-0324">Glycolysis</keyword>
<dbReference type="Pfam" id="PF02887">
    <property type="entry name" value="PK_C"/>
    <property type="match status" value="1"/>
</dbReference>
<dbReference type="FunFam" id="2.40.33.10:FF:000001">
    <property type="entry name" value="Pyruvate kinase"/>
    <property type="match status" value="1"/>
</dbReference>
<dbReference type="GO" id="GO:0005524">
    <property type="term" value="F:ATP binding"/>
    <property type="evidence" value="ECO:0007669"/>
    <property type="project" value="UniProtKB-KW"/>
</dbReference>
<dbReference type="SUPFAM" id="SSF52935">
    <property type="entry name" value="PK C-terminal domain-like"/>
    <property type="match status" value="1"/>
</dbReference>
<dbReference type="AlphaFoldDB" id="A0A7M2YWP7"/>
<comment type="catalytic activity">
    <reaction evidence="16">
        <text>pyruvate + ATP = phosphoenolpyruvate + ADP + H(+)</text>
        <dbReference type="Rhea" id="RHEA:18157"/>
        <dbReference type="ChEBI" id="CHEBI:15361"/>
        <dbReference type="ChEBI" id="CHEBI:15378"/>
        <dbReference type="ChEBI" id="CHEBI:30616"/>
        <dbReference type="ChEBI" id="CHEBI:58702"/>
        <dbReference type="ChEBI" id="CHEBI:456216"/>
        <dbReference type="EC" id="2.7.1.40"/>
    </reaction>
</comment>
<organism evidence="19 20">
    <name type="scientific">Gaiella occulta</name>
    <dbReference type="NCBI Taxonomy" id="1002870"/>
    <lineage>
        <taxon>Bacteria</taxon>
        <taxon>Bacillati</taxon>
        <taxon>Actinomycetota</taxon>
        <taxon>Thermoleophilia</taxon>
        <taxon>Gaiellales</taxon>
        <taxon>Gaiellaceae</taxon>
        <taxon>Gaiella</taxon>
    </lineage>
</organism>
<reference evidence="19 20" key="1">
    <citation type="submission" date="2018-07" db="EMBL/GenBank/DDBJ databases">
        <title>High-quality-draft genome sequence of Gaiella occulta.</title>
        <authorList>
            <person name="Severino R."/>
            <person name="Froufe H.J.C."/>
            <person name="Rainey F.A."/>
            <person name="Barroso C."/>
            <person name="Albuquerque L."/>
            <person name="Lobo-Da-Cunha A."/>
            <person name="Da Costa M.S."/>
            <person name="Egas C."/>
        </authorList>
    </citation>
    <scope>NUCLEOTIDE SEQUENCE [LARGE SCALE GENOMIC DNA]</scope>
    <source>
        <strain evidence="19 20">F2-233</strain>
    </source>
</reference>
<dbReference type="GO" id="GO:0016301">
    <property type="term" value="F:kinase activity"/>
    <property type="evidence" value="ECO:0007669"/>
    <property type="project" value="UniProtKB-KW"/>
</dbReference>
<evidence type="ECO:0000256" key="5">
    <source>
        <dbReference type="ARBA" id="ARBA00012142"/>
    </source>
</evidence>
<keyword evidence="14 19" id="KW-0670">Pyruvate</keyword>
<keyword evidence="10 16" id="KW-0418">Kinase</keyword>
<comment type="caution">
    <text evidence="19">The sequence shown here is derived from an EMBL/GenBank/DDBJ whole genome shotgun (WGS) entry which is preliminary data.</text>
</comment>
<gene>
    <name evidence="19" type="ORF">Gocc_2461</name>
</gene>
<dbReference type="InterPro" id="IPR015793">
    <property type="entry name" value="Pyrv_Knase_brl"/>
</dbReference>
<keyword evidence="12 16" id="KW-0460">Magnesium</keyword>
<keyword evidence="8" id="KW-0479">Metal-binding</keyword>
<dbReference type="GO" id="GO:0004743">
    <property type="term" value="F:pyruvate kinase activity"/>
    <property type="evidence" value="ECO:0007669"/>
    <property type="project" value="UniProtKB-UniRule"/>
</dbReference>
<evidence type="ECO:0000256" key="2">
    <source>
        <dbReference type="ARBA" id="ARBA00004997"/>
    </source>
</evidence>
<comment type="pathway">
    <text evidence="2 16">Carbohydrate degradation; glycolysis; pyruvate from D-glyceraldehyde 3-phosphate: step 5/5.</text>
</comment>
<comment type="cofactor">
    <cofactor evidence="1">
        <name>K(+)</name>
        <dbReference type="ChEBI" id="CHEBI:29103"/>
    </cofactor>
</comment>
<evidence type="ECO:0000256" key="12">
    <source>
        <dbReference type="ARBA" id="ARBA00022842"/>
    </source>
</evidence>
<evidence type="ECO:0000256" key="16">
    <source>
        <dbReference type="RuleBase" id="RU000504"/>
    </source>
</evidence>
<dbReference type="InterPro" id="IPR015795">
    <property type="entry name" value="Pyrv_Knase_C"/>
</dbReference>
<dbReference type="NCBIfam" id="NF004978">
    <property type="entry name" value="PRK06354.1"/>
    <property type="match status" value="1"/>
</dbReference>
<sequence>MALVTGHIRRTKIVATIGPASSSPEMIAALIAAGMDGARLNMSHGSHDDHARSAKLVRDAEIASGRPIALIADLQGPKLRVGDLEQPVTLERGDTVVIAGEDAAREGDLPVSPAVLGSVLQVGNDVLIDDGHVKLRVQRVERARARCEVTAGGVVSSHKGVNLPGVPLPIPSLTRKDLDDLEFALELGVDFVALSFVRSASDVKALRTLIEARGSSAYVIAKIEKAEAIASLDDILAESHAVMVARGDLGVEIGAAEVPLLQKRIIARALERGKPVITATQMLESMIHQPEPTRAEASDVANAVLDGTSAVMLSGETAVGEFPTEAVQVMSQIACAVEPSLGYRHEIPHADDEPTIGQAMSNAACDIAEALAATAILVPTFSGKTASAVARLRPRRPIVAITHHVHSLRHMALEWGVTPLEIPVTNDVEDLWTRSLDAARTSGIVAAGDRVVITAGTAVNIPGSTNVIKVDIA</sequence>
<proteinExistence type="inferred from homology"/>
<dbReference type="UniPathway" id="UPA00109">
    <property type="reaction ID" value="UER00188"/>
</dbReference>
<dbReference type="GO" id="GO:0000287">
    <property type="term" value="F:magnesium ion binding"/>
    <property type="evidence" value="ECO:0007669"/>
    <property type="project" value="UniProtKB-UniRule"/>
</dbReference>
<evidence type="ECO:0000313" key="19">
    <source>
        <dbReference type="EMBL" id="RDI73897.1"/>
    </source>
</evidence>
<evidence type="ECO:0000256" key="15">
    <source>
        <dbReference type="NCBIfam" id="TIGR01064"/>
    </source>
</evidence>
<dbReference type="EMBL" id="QQZY01000006">
    <property type="protein sequence ID" value="RDI73897.1"/>
    <property type="molecule type" value="Genomic_DNA"/>
</dbReference>
<name>A0A7M2YWP7_9ACTN</name>
<keyword evidence="20" id="KW-1185">Reference proteome</keyword>
<dbReference type="PRINTS" id="PR01050">
    <property type="entry name" value="PYRUVTKNASE"/>
</dbReference>
<dbReference type="InterPro" id="IPR015813">
    <property type="entry name" value="Pyrv/PenolPyrv_kinase-like_dom"/>
</dbReference>
<keyword evidence="11" id="KW-0067">ATP-binding</keyword>
<dbReference type="Gene3D" id="3.40.1380.20">
    <property type="entry name" value="Pyruvate kinase, C-terminal domain"/>
    <property type="match status" value="1"/>
</dbReference>
<evidence type="ECO:0000256" key="1">
    <source>
        <dbReference type="ARBA" id="ARBA00001958"/>
    </source>
</evidence>
<reference evidence="20" key="2">
    <citation type="journal article" date="2019" name="MicrobiologyOpen">
        <title>High-quality draft genome sequence of Gaiella occulta isolated from a 150 meter deep mineral water borehole and comparison with the genome sequences of other deep-branching lineages of the phylum Actinobacteria.</title>
        <authorList>
            <person name="Severino R."/>
            <person name="Froufe H.J.C."/>
            <person name="Barroso C."/>
            <person name="Albuquerque L."/>
            <person name="Lobo-da-Cunha A."/>
            <person name="da Costa M.S."/>
            <person name="Egas C."/>
        </authorList>
    </citation>
    <scope>NUCLEOTIDE SEQUENCE [LARGE SCALE GENOMIC DNA]</scope>
    <source>
        <strain evidence="20">F2-233</strain>
    </source>
</reference>
<dbReference type="SUPFAM" id="SSF50800">
    <property type="entry name" value="PK beta-barrel domain-like"/>
    <property type="match status" value="1"/>
</dbReference>
<evidence type="ECO:0000256" key="10">
    <source>
        <dbReference type="ARBA" id="ARBA00022777"/>
    </source>
</evidence>
<evidence type="ECO:0000256" key="11">
    <source>
        <dbReference type="ARBA" id="ARBA00022840"/>
    </source>
</evidence>
<accession>A0A7M2YWP7</accession>
<evidence type="ECO:0000256" key="8">
    <source>
        <dbReference type="ARBA" id="ARBA00022723"/>
    </source>
</evidence>
<dbReference type="InterPro" id="IPR036918">
    <property type="entry name" value="Pyrv_Knase_C_sf"/>
</dbReference>
<evidence type="ECO:0000259" key="18">
    <source>
        <dbReference type="Pfam" id="PF02887"/>
    </source>
</evidence>